<evidence type="ECO:0000256" key="6">
    <source>
        <dbReference type="ARBA" id="ARBA00022729"/>
    </source>
</evidence>
<organism evidence="16 17">
    <name type="scientific">Pycnococcus provasolii</name>
    <dbReference type="NCBI Taxonomy" id="41880"/>
    <lineage>
        <taxon>Eukaryota</taxon>
        <taxon>Viridiplantae</taxon>
        <taxon>Chlorophyta</taxon>
        <taxon>Pseudoscourfieldiophyceae</taxon>
        <taxon>Pseudoscourfieldiales</taxon>
        <taxon>Pycnococcaceae</taxon>
        <taxon>Pycnococcus</taxon>
    </lineage>
</organism>
<keyword evidence="9" id="KW-0067">ATP-binding</keyword>
<dbReference type="PANTHER" id="PTHR13954">
    <property type="entry name" value="IRE1-RELATED"/>
    <property type="match status" value="1"/>
</dbReference>
<keyword evidence="10 13" id="KW-1133">Transmembrane helix</keyword>
<evidence type="ECO:0000313" key="17">
    <source>
        <dbReference type="Proteomes" id="UP000660262"/>
    </source>
</evidence>
<evidence type="ECO:0000256" key="11">
    <source>
        <dbReference type="ARBA" id="ARBA00023136"/>
    </source>
</evidence>
<dbReference type="SMART" id="SM00220">
    <property type="entry name" value="S_TKc"/>
    <property type="match status" value="1"/>
</dbReference>
<dbReference type="SMART" id="SM00580">
    <property type="entry name" value="PUG"/>
    <property type="match status" value="1"/>
</dbReference>
<dbReference type="InterPro" id="IPR011047">
    <property type="entry name" value="Quinoprotein_ADH-like_sf"/>
</dbReference>
<dbReference type="PROSITE" id="PS50011">
    <property type="entry name" value="PROTEIN_KINASE_DOM"/>
    <property type="match status" value="1"/>
</dbReference>
<dbReference type="InterPro" id="IPR000719">
    <property type="entry name" value="Prot_kinase_dom"/>
</dbReference>
<keyword evidence="11 13" id="KW-0472">Membrane</keyword>
<keyword evidence="3" id="KW-0723">Serine/threonine-protein kinase</keyword>
<feature type="transmembrane region" description="Helical" evidence="13">
    <location>
        <begin position="535"/>
        <end position="557"/>
    </location>
</feature>
<keyword evidence="17" id="KW-1185">Reference proteome</keyword>
<dbReference type="Pfam" id="PF00069">
    <property type="entry name" value="Pkinase"/>
    <property type="match status" value="1"/>
</dbReference>
<dbReference type="InterPro" id="IPR045133">
    <property type="entry name" value="IRE1/2-like"/>
</dbReference>
<feature type="region of interest" description="Disordered" evidence="12">
    <location>
        <begin position="822"/>
        <end position="845"/>
    </location>
</feature>
<evidence type="ECO:0000259" key="14">
    <source>
        <dbReference type="PROSITE" id="PS50011"/>
    </source>
</evidence>
<dbReference type="GO" id="GO:0005524">
    <property type="term" value="F:ATP binding"/>
    <property type="evidence" value="ECO:0007669"/>
    <property type="project" value="UniProtKB-KW"/>
</dbReference>
<dbReference type="PROSITE" id="PS00108">
    <property type="entry name" value="PROTEIN_KINASE_ST"/>
    <property type="match status" value="1"/>
</dbReference>
<evidence type="ECO:0000256" key="7">
    <source>
        <dbReference type="ARBA" id="ARBA00022741"/>
    </source>
</evidence>
<dbReference type="Proteomes" id="UP000660262">
    <property type="component" value="Unassembled WGS sequence"/>
</dbReference>
<evidence type="ECO:0000256" key="2">
    <source>
        <dbReference type="ARBA" id="ARBA00012513"/>
    </source>
</evidence>
<dbReference type="GO" id="GO:0004521">
    <property type="term" value="F:RNA endonuclease activity"/>
    <property type="evidence" value="ECO:0007669"/>
    <property type="project" value="InterPro"/>
</dbReference>
<proteinExistence type="predicted"/>
<dbReference type="Gene3D" id="1.20.1440.180">
    <property type="entry name" value="KEN domain"/>
    <property type="match status" value="1"/>
</dbReference>
<dbReference type="AlphaFoldDB" id="A0A830H7L0"/>
<dbReference type="Pfam" id="PF06479">
    <property type="entry name" value="Ribonuc_2-5A"/>
    <property type="match status" value="1"/>
</dbReference>
<dbReference type="SMART" id="SM00564">
    <property type="entry name" value="PQQ"/>
    <property type="match status" value="3"/>
</dbReference>
<dbReference type="Gene3D" id="1.10.510.10">
    <property type="entry name" value="Transferase(Phosphotransferase) domain 1"/>
    <property type="match status" value="1"/>
</dbReference>
<keyword evidence="8" id="KW-0418">Kinase</keyword>
<sequence>MSRICRSKHVFIDDTLLRYRIFVEVFPARLYGFRRALRADFGLYLPPKFVADGSALAEATFQAINDDLSVLIGPSRDVDVDDDEFAISISPSSPSFAKQESPELLLVTRADGTVVALDAETGDTQWTWDTGAPLVASSPPNDAAMRSWDDGARESTPEARPPRFVFPGTDGALYAVWDTGAGAVGDASNGDVQRLPLDAPELVAASPSKAPDGSVVLGEKIVSVYAVDANTGVAVRTGSSESDALALAAQSNTNRLAIARTDFVVRGVDAATGRELWNATYARVHGLLEEENGGGTDNASSKLHDETNGERARLVQSLDDGRVHLLSASGEQVMWSSRVGGRVLSLLEMGPSASEDMSTSSSATLRHPLRVSNVPVLLADDASSSSTAGARAVGGIDDEQILVGFAGGTPYAFTRAKGIGEVAKRKAASMGITAHLDALALPAAAAAAAAGEAKRDGSAATTLGSHDAVALVDRHKAGHVDDAHANDPWTCLDVGLADTIEWRAFAEKAQDRLPATADSRRRNNVGAALSSEVRAMLLITFAVASTVLAGVIVYVVVMRPGRAQAAVTVSEGAVQTSMRGRSGASARQLPDGRRIVGSLTVMTEVIGRGSEGTVVFRGKLGKREVAVKRLVRHTEDETNASRMSAASGTGSKGRAAEKEMEALVASDQHPNVVRFLSLERDESFVYLALELCTRGSITDVVDAARELVAGGGAVASDALDDTIMLWDSKHKCPTRESVALCHGALLGVDELHSKGFAHRDIKPSNLLVSSDGVAKVSDMGLARRLGGTSVSRSRAAPTQSSVTLGAGTFEWMAPEVMAWHIGPAHGGSSDNSGAGGTPSEGTAVTRKSDVYSLGLTVHYVLTQGERARASKATSPNDHPITGDPGPIATTLYAPLLSSEPLAAHLLASMLQPSPTDRPTSRMCTSHPFFWDAAKRLRFLSASSDRVEQEDRSADPTLLRRLEARAAAAIGGSSWWRRACTASSMPLRPPSRSWDEVLDTDLLEQLGQYRKYTFTSLRDLLRVVRNKANHFQELPAEMRRKYGGVPEGLYLAVERACPCLLLEVWHFVCLECHSEEWSAFFDAAGGGGALGRWRELMMAYCEEPESEPEGEKSSVTTATATATATTAAAAAKAALAAAAEEVTSKPGRPPPGFEHIDPKPKIDPKPQRTGGRRGGANQGAPWRRRGRGVGGGGGDGGGGGGGAANERW</sequence>
<gene>
    <name evidence="16" type="ORF">PPROV_000028500</name>
</gene>
<dbReference type="SUPFAM" id="SSF56112">
    <property type="entry name" value="Protein kinase-like (PK-like)"/>
    <property type="match status" value="1"/>
</dbReference>
<dbReference type="GO" id="GO:0036498">
    <property type="term" value="P:IRE1-mediated unfolded protein response"/>
    <property type="evidence" value="ECO:0007669"/>
    <property type="project" value="TreeGrafter"/>
</dbReference>
<dbReference type="PROSITE" id="PS51392">
    <property type="entry name" value="KEN"/>
    <property type="match status" value="1"/>
</dbReference>
<dbReference type="InterPro" id="IPR011009">
    <property type="entry name" value="Kinase-like_dom_sf"/>
</dbReference>
<reference evidence="16" key="1">
    <citation type="submission" date="2020-10" db="EMBL/GenBank/DDBJ databases">
        <title>Unveiling of a novel bifunctional photoreceptor, Dualchrome1, isolated from a cosmopolitan green alga.</title>
        <authorList>
            <person name="Suzuki S."/>
            <person name="Kawachi M."/>
        </authorList>
    </citation>
    <scope>NUCLEOTIDE SEQUENCE</scope>
    <source>
        <strain evidence="16">NIES 2893</strain>
    </source>
</reference>
<keyword evidence="7" id="KW-0547">Nucleotide-binding</keyword>
<evidence type="ECO:0000256" key="12">
    <source>
        <dbReference type="SAM" id="MobiDB-lite"/>
    </source>
</evidence>
<protein>
    <recommendedName>
        <fullName evidence="2">non-specific serine/threonine protein kinase</fullName>
        <ecNumber evidence="2">2.7.11.1</ecNumber>
    </recommendedName>
</protein>
<dbReference type="InterPro" id="IPR038357">
    <property type="entry name" value="KEN_sf"/>
</dbReference>
<dbReference type="GO" id="GO:0006397">
    <property type="term" value="P:mRNA processing"/>
    <property type="evidence" value="ECO:0007669"/>
    <property type="project" value="InterPro"/>
</dbReference>
<dbReference type="GO" id="GO:1990604">
    <property type="term" value="C:IRE1-TRAF2-ASK1 complex"/>
    <property type="evidence" value="ECO:0007669"/>
    <property type="project" value="TreeGrafter"/>
</dbReference>
<dbReference type="PANTHER" id="PTHR13954:SF6">
    <property type="entry name" value="NON-SPECIFIC SERINE_THREONINE PROTEIN KINASE"/>
    <property type="match status" value="1"/>
</dbReference>
<dbReference type="InterPro" id="IPR008271">
    <property type="entry name" value="Ser/Thr_kinase_AS"/>
</dbReference>
<comment type="subcellular location">
    <subcellularLocation>
        <location evidence="1">Membrane</location>
        <topology evidence="1">Single-pass type I membrane protein</topology>
    </subcellularLocation>
</comment>
<dbReference type="InterPro" id="IPR018391">
    <property type="entry name" value="PQQ_b-propeller_rpt"/>
</dbReference>
<dbReference type="Gene3D" id="3.30.200.20">
    <property type="entry name" value="Phosphorylase Kinase, domain 1"/>
    <property type="match status" value="1"/>
</dbReference>
<evidence type="ECO:0000256" key="4">
    <source>
        <dbReference type="ARBA" id="ARBA00022679"/>
    </source>
</evidence>
<keyword evidence="4" id="KW-0808">Transferase</keyword>
<accession>A0A830H7L0</accession>
<dbReference type="SUPFAM" id="SSF50998">
    <property type="entry name" value="Quinoprotein alcohol dehydrogenase-like"/>
    <property type="match status" value="1"/>
</dbReference>
<feature type="domain" description="KEN" evidence="15">
    <location>
        <begin position="932"/>
        <end position="1083"/>
    </location>
</feature>
<dbReference type="EMBL" id="BNJQ01000001">
    <property type="protein sequence ID" value="GHP01529.1"/>
    <property type="molecule type" value="Genomic_DNA"/>
</dbReference>
<feature type="compositionally biased region" description="Basic and acidic residues" evidence="12">
    <location>
        <begin position="1153"/>
        <end position="1165"/>
    </location>
</feature>
<comment type="caution">
    <text evidence="16">The sequence shown here is derived from an EMBL/GenBank/DDBJ whole genome shotgun (WGS) entry which is preliminary data.</text>
</comment>
<feature type="region of interest" description="Disordered" evidence="12">
    <location>
        <begin position="866"/>
        <end position="886"/>
    </location>
</feature>
<keyword evidence="6" id="KW-0732">Signal</keyword>
<evidence type="ECO:0000259" key="15">
    <source>
        <dbReference type="PROSITE" id="PS51392"/>
    </source>
</evidence>
<evidence type="ECO:0000256" key="1">
    <source>
        <dbReference type="ARBA" id="ARBA00004479"/>
    </source>
</evidence>
<feature type="region of interest" description="Disordered" evidence="12">
    <location>
        <begin position="1138"/>
        <end position="1207"/>
    </location>
</feature>
<dbReference type="InterPro" id="IPR015943">
    <property type="entry name" value="WD40/YVTN_repeat-like_dom_sf"/>
</dbReference>
<evidence type="ECO:0000256" key="13">
    <source>
        <dbReference type="SAM" id="Phobius"/>
    </source>
</evidence>
<feature type="region of interest" description="Disordered" evidence="12">
    <location>
        <begin position="127"/>
        <end position="162"/>
    </location>
</feature>
<evidence type="ECO:0000256" key="8">
    <source>
        <dbReference type="ARBA" id="ARBA00022777"/>
    </source>
</evidence>
<feature type="compositionally biased region" description="Basic and acidic residues" evidence="12">
    <location>
        <begin position="147"/>
        <end position="161"/>
    </location>
</feature>
<dbReference type="GO" id="GO:0051082">
    <property type="term" value="F:unfolded protein binding"/>
    <property type="evidence" value="ECO:0007669"/>
    <property type="project" value="TreeGrafter"/>
</dbReference>
<name>A0A830H7L0_9CHLO</name>
<dbReference type="OrthoDB" id="63989at2759"/>
<feature type="region of interest" description="Disordered" evidence="12">
    <location>
        <begin position="290"/>
        <end position="310"/>
    </location>
</feature>
<dbReference type="InterPro" id="IPR010513">
    <property type="entry name" value="KEN_dom"/>
</dbReference>
<dbReference type="EC" id="2.7.11.1" evidence="2"/>
<dbReference type="GO" id="GO:0004674">
    <property type="term" value="F:protein serine/threonine kinase activity"/>
    <property type="evidence" value="ECO:0007669"/>
    <property type="project" value="UniProtKB-KW"/>
</dbReference>
<evidence type="ECO:0000256" key="9">
    <source>
        <dbReference type="ARBA" id="ARBA00022840"/>
    </source>
</evidence>
<evidence type="ECO:0000256" key="5">
    <source>
        <dbReference type="ARBA" id="ARBA00022692"/>
    </source>
</evidence>
<feature type="compositionally biased region" description="Gly residues" evidence="12">
    <location>
        <begin position="1187"/>
        <end position="1207"/>
    </location>
</feature>
<dbReference type="Gene3D" id="2.130.10.10">
    <property type="entry name" value="YVTN repeat-like/Quinoprotein amine dehydrogenase"/>
    <property type="match status" value="1"/>
</dbReference>
<evidence type="ECO:0000256" key="10">
    <source>
        <dbReference type="ARBA" id="ARBA00022989"/>
    </source>
</evidence>
<keyword evidence="5 13" id="KW-0812">Transmembrane</keyword>
<evidence type="ECO:0000313" key="16">
    <source>
        <dbReference type="EMBL" id="GHP01529.1"/>
    </source>
</evidence>
<evidence type="ECO:0000256" key="3">
    <source>
        <dbReference type="ARBA" id="ARBA00022527"/>
    </source>
</evidence>
<feature type="domain" description="Protein kinase" evidence="14">
    <location>
        <begin position="600"/>
        <end position="929"/>
    </location>
</feature>